<dbReference type="NCBIfam" id="TIGR01617">
    <property type="entry name" value="arsC_related"/>
    <property type="match status" value="1"/>
</dbReference>
<name>A0A432ZMT6_9GAMM</name>
<dbReference type="InterPro" id="IPR006504">
    <property type="entry name" value="Tscrpt_reg_Spx/MgsR"/>
</dbReference>
<protein>
    <submittedName>
        <fullName evidence="3">Arsenate reductase</fullName>
    </submittedName>
</protein>
<evidence type="ECO:0000256" key="2">
    <source>
        <dbReference type="PROSITE-ProRule" id="PRU01282"/>
    </source>
</evidence>
<dbReference type="PROSITE" id="PS51353">
    <property type="entry name" value="ARSC"/>
    <property type="match status" value="1"/>
</dbReference>
<organism evidence="3 4">
    <name type="scientific">Pseudidiomarina taiwanensis</name>
    <dbReference type="NCBI Taxonomy" id="337250"/>
    <lineage>
        <taxon>Bacteria</taxon>
        <taxon>Pseudomonadati</taxon>
        <taxon>Pseudomonadota</taxon>
        <taxon>Gammaproteobacteria</taxon>
        <taxon>Alteromonadales</taxon>
        <taxon>Idiomarinaceae</taxon>
        <taxon>Pseudidiomarina</taxon>
    </lineage>
</organism>
<dbReference type="AlphaFoldDB" id="A0A432ZMT6"/>
<dbReference type="Proteomes" id="UP000288279">
    <property type="component" value="Unassembled WGS sequence"/>
</dbReference>
<evidence type="ECO:0000256" key="1">
    <source>
        <dbReference type="ARBA" id="ARBA00007198"/>
    </source>
</evidence>
<dbReference type="SUPFAM" id="SSF52833">
    <property type="entry name" value="Thioredoxin-like"/>
    <property type="match status" value="1"/>
</dbReference>
<sequence length="117" mass="13475">MSLIATIYGIPNCDTVRKARKWLENEGVEHAFHDVRSNPLPLETLQHWADQVGIDTLVNKRSTSWRQLDPKQQQADTAELIQLLQDHPTLMKRPVLVIAPTIIVGFNENNWREAVKR</sequence>
<keyword evidence="4" id="KW-1185">Reference proteome</keyword>
<evidence type="ECO:0000313" key="4">
    <source>
        <dbReference type="Proteomes" id="UP000288279"/>
    </source>
</evidence>
<reference evidence="3 4" key="1">
    <citation type="journal article" date="2011" name="Front. Microbiol.">
        <title>Genomic signatures of strain selection and enhancement in Bacillus atrophaeus var. globigii, a historical biowarfare simulant.</title>
        <authorList>
            <person name="Gibbons H.S."/>
            <person name="Broomall S.M."/>
            <person name="McNew L.A."/>
            <person name="Daligault H."/>
            <person name="Chapman C."/>
            <person name="Bruce D."/>
            <person name="Karavis M."/>
            <person name="Krepps M."/>
            <person name="McGregor P.A."/>
            <person name="Hong C."/>
            <person name="Park K.H."/>
            <person name="Akmal A."/>
            <person name="Feldman A."/>
            <person name="Lin J.S."/>
            <person name="Chang W.E."/>
            <person name="Higgs B.W."/>
            <person name="Demirev P."/>
            <person name="Lindquist J."/>
            <person name="Liem A."/>
            <person name="Fochler E."/>
            <person name="Read T.D."/>
            <person name="Tapia R."/>
            <person name="Johnson S."/>
            <person name="Bishop-Lilly K.A."/>
            <person name="Detter C."/>
            <person name="Han C."/>
            <person name="Sozhamannan S."/>
            <person name="Rosenzweig C.N."/>
            <person name="Skowronski E.W."/>
        </authorList>
    </citation>
    <scope>NUCLEOTIDE SEQUENCE [LARGE SCALE GENOMIC DNA]</scope>
    <source>
        <strain evidence="3 4">PIT1</strain>
    </source>
</reference>
<accession>A0A432ZMT6</accession>
<dbReference type="PANTHER" id="PTHR30041:SF8">
    <property type="entry name" value="PROTEIN YFFB"/>
    <property type="match status" value="1"/>
</dbReference>
<dbReference type="PANTHER" id="PTHR30041">
    <property type="entry name" value="ARSENATE REDUCTASE"/>
    <property type="match status" value="1"/>
</dbReference>
<dbReference type="InterPro" id="IPR006660">
    <property type="entry name" value="Arsenate_reductase-like"/>
</dbReference>
<evidence type="ECO:0000313" key="3">
    <source>
        <dbReference type="EMBL" id="RUO79197.1"/>
    </source>
</evidence>
<comment type="caution">
    <text evidence="3">The sequence shown here is derived from an EMBL/GenBank/DDBJ whole genome shotgun (WGS) entry which is preliminary data.</text>
</comment>
<dbReference type="CDD" id="cd03035">
    <property type="entry name" value="ArsC_Yffb"/>
    <property type="match status" value="1"/>
</dbReference>
<comment type="similarity">
    <text evidence="1 2">Belongs to the ArsC family.</text>
</comment>
<gene>
    <name evidence="3" type="ORF">CWI83_01405</name>
</gene>
<dbReference type="Pfam" id="PF03960">
    <property type="entry name" value="ArsC"/>
    <property type="match status" value="1"/>
</dbReference>
<proteinExistence type="inferred from homology"/>
<dbReference type="EMBL" id="PIQG01000001">
    <property type="protein sequence ID" value="RUO79197.1"/>
    <property type="molecule type" value="Genomic_DNA"/>
</dbReference>
<dbReference type="RefSeq" id="WP_126824694.1">
    <property type="nucleotide sequence ID" value="NZ_PIQG01000001.1"/>
</dbReference>
<dbReference type="InterPro" id="IPR036249">
    <property type="entry name" value="Thioredoxin-like_sf"/>
</dbReference>
<dbReference type="OrthoDB" id="9803749at2"/>
<dbReference type="Gene3D" id="3.40.30.10">
    <property type="entry name" value="Glutaredoxin"/>
    <property type="match status" value="1"/>
</dbReference>